<protein>
    <recommendedName>
        <fullName evidence="4">Hydrolase</fullName>
    </recommendedName>
</protein>
<evidence type="ECO:0000313" key="2">
    <source>
        <dbReference type="EMBL" id="OAB78141.1"/>
    </source>
</evidence>
<gene>
    <name evidence="2" type="ORF">ULVI_11710</name>
</gene>
<evidence type="ECO:0000256" key="1">
    <source>
        <dbReference type="SAM" id="Coils"/>
    </source>
</evidence>
<dbReference type="STRING" id="1763537.ULVI_11710"/>
<accession>A0A167H2C4</accession>
<evidence type="ECO:0008006" key="4">
    <source>
        <dbReference type="Google" id="ProtNLM"/>
    </source>
</evidence>
<dbReference type="Proteomes" id="UP000077013">
    <property type="component" value="Unassembled WGS sequence"/>
</dbReference>
<comment type="caution">
    <text evidence="2">The sequence shown here is derived from an EMBL/GenBank/DDBJ whole genome shotgun (WGS) entry which is preliminary data.</text>
</comment>
<sequence>MYLFLFAALFIIYQYMNEKTIFESQEKKIESLTKRAERSEAAADSLQMVADDLNYFTLQGNDNAMTYLENSGYEAKAVEALAHNAIYDQNVREEGNPLVPFVGLNGKPMRVNKVRFLNHKWLLADFTDGQYWGEMILEYSFNETNELQFRTLGSLLYPQ</sequence>
<evidence type="ECO:0000313" key="3">
    <source>
        <dbReference type="Proteomes" id="UP000077013"/>
    </source>
</evidence>
<feature type="coiled-coil region" evidence="1">
    <location>
        <begin position="22"/>
        <end position="49"/>
    </location>
</feature>
<name>A0A167H2C4_9FLAO</name>
<dbReference type="EMBL" id="LRXL01000045">
    <property type="protein sequence ID" value="OAB78141.1"/>
    <property type="molecule type" value="Genomic_DNA"/>
</dbReference>
<dbReference type="AlphaFoldDB" id="A0A167H2C4"/>
<reference evidence="2 3" key="1">
    <citation type="submission" date="2016-02" db="EMBL/GenBank/DDBJ databases">
        <title>Ulvibacter sp. LPB0005, isolated from Thais luteostoma.</title>
        <authorList>
            <person name="Shin S.-K."/>
            <person name="Yi H."/>
        </authorList>
    </citation>
    <scope>NUCLEOTIDE SEQUENCE [LARGE SCALE GENOMIC DNA]</scope>
    <source>
        <strain evidence="2 3">LPB0005</strain>
    </source>
</reference>
<proteinExistence type="predicted"/>
<organism evidence="2 3">
    <name type="scientific">Cochleicola gelatinilyticus</name>
    <dbReference type="NCBI Taxonomy" id="1763537"/>
    <lineage>
        <taxon>Bacteria</taxon>
        <taxon>Pseudomonadati</taxon>
        <taxon>Bacteroidota</taxon>
        <taxon>Flavobacteriia</taxon>
        <taxon>Flavobacteriales</taxon>
        <taxon>Flavobacteriaceae</taxon>
        <taxon>Cochleicola</taxon>
    </lineage>
</organism>
<keyword evidence="1" id="KW-0175">Coiled coil</keyword>
<keyword evidence="3" id="KW-1185">Reference proteome</keyword>